<comment type="similarity">
    <text evidence="2 9">Belongs to the fimbrial export usher family.</text>
</comment>
<dbReference type="InterPro" id="IPR042186">
    <property type="entry name" value="FimD_plug_dom"/>
</dbReference>
<dbReference type="Pfam" id="PF13953">
    <property type="entry name" value="PapC_C"/>
    <property type="match status" value="1"/>
</dbReference>
<proteinExistence type="inferred from homology"/>
<evidence type="ECO:0000313" key="12">
    <source>
        <dbReference type="EMBL" id="MCL1031263.1"/>
    </source>
</evidence>
<keyword evidence="6" id="KW-0732">Signal</keyword>
<dbReference type="Gene3D" id="2.60.40.2610">
    <property type="entry name" value="Outer membrane usher protein FimD, plug domain"/>
    <property type="match status" value="1"/>
</dbReference>
<reference evidence="12" key="1">
    <citation type="submission" date="2021-04" db="EMBL/GenBank/DDBJ databases">
        <title>Genome sequence of Serratia sp. arafor3.</title>
        <authorList>
            <person name="Besaury L."/>
        </authorList>
    </citation>
    <scope>NUCLEOTIDE SEQUENCE</scope>
    <source>
        <strain evidence="12">Arafor3</strain>
    </source>
</reference>
<keyword evidence="7 9" id="KW-0472">Membrane</keyword>
<dbReference type="SUPFAM" id="SSF141729">
    <property type="entry name" value="FimD N-terminal domain-like"/>
    <property type="match status" value="1"/>
</dbReference>
<dbReference type="PROSITE" id="PS01151">
    <property type="entry name" value="FIMBRIAL_USHER"/>
    <property type="match status" value="1"/>
</dbReference>
<keyword evidence="4" id="KW-1134">Transmembrane beta strand</keyword>
<dbReference type="InterPro" id="IPR043142">
    <property type="entry name" value="PapC-like_C_sf"/>
</dbReference>
<dbReference type="InterPro" id="IPR000015">
    <property type="entry name" value="Fimb_usher"/>
</dbReference>
<dbReference type="InterPro" id="IPR025885">
    <property type="entry name" value="PapC_N"/>
</dbReference>
<evidence type="ECO:0000313" key="13">
    <source>
        <dbReference type="Proteomes" id="UP001165275"/>
    </source>
</evidence>
<evidence type="ECO:0000256" key="6">
    <source>
        <dbReference type="ARBA" id="ARBA00022729"/>
    </source>
</evidence>
<evidence type="ECO:0000259" key="11">
    <source>
        <dbReference type="Pfam" id="PF13954"/>
    </source>
</evidence>
<accession>A0ABT0KGX6</accession>
<evidence type="ECO:0000256" key="7">
    <source>
        <dbReference type="ARBA" id="ARBA00023136"/>
    </source>
</evidence>
<evidence type="ECO:0000256" key="3">
    <source>
        <dbReference type="ARBA" id="ARBA00022448"/>
    </source>
</evidence>
<evidence type="ECO:0000256" key="2">
    <source>
        <dbReference type="ARBA" id="ARBA00008064"/>
    </source>
</evidence>
<dbReference type="InterPro" id="IPR025949">
    <property type="entry name" value="PapC-like_C"/>
</dbReference>
<evidence type="ECO:0000256" key="9">
    <source>
        <dbReference type="RuleBase" id="RU003884"/>
    </source>
</evidence>
<evidence type="ECO:0000256" key="4">
    <source>
        <dbReference type="ARBA" id="ARBA00022452"/>
    </source>
</evidence>
<evidence type="ECO:0000256" key="1">
    <source>
        <dbReference type="ARBA" id="ARBA00004571"/>
    </source>
</evidence>
<dbReference type="InterPro" id="IPR018030">
    <property type="entry name" value="Fimbrial_membr_usher_CS"/>
</dbReference>
<gene>
    <name evidence="12" type="ORF">KAJ71_19905</name>
</gene>
<comment type="subcellular location">
    <subcellularLocation>
        <location evidence="1 9">Cell outer membrane</location>
        <topology evidence="1 9">Multi-pass membrane protein</topology>
    </subcellularLocation>
</comment>
<dbReference type="Pfam" id="PF13954">
    <property type="entry name" value="PapC_N"/>
    <property type="match status" value="1"/>
</dbReference>
<dbReference type="PANTHER" id="PTHR30451:SF8">
    <property type="entry name" value="FIMBRIAL USHER PROTEIN"/>
    <property type="match status" value="1"/>
</dbReference>
<protein>
    <submittedName>
        <fullName evidence="12">Fimbrial biogenesis outer membrane usher protein</fullName>
    </submittedName>
</protein>
<name>A0ABT0KGX6_9GAMM</name>
<dbReference type="Gene3D" id="2.60.40.3110">
    <property type="match status" value="1"/>
</dbReference>
<sequence length="766" mass="83289">MARAGATGFDVKTLEQLGYNADIADFFSTSRFLPGVHQVELEVNAAQRYQEEVRFGQEGELCLDARLAETLRLHLTSPLGDCERIGSRWPQAQIRVFPGTFRVEITLPEEAFDPEKLRSEQRGGYAVMLNYDLYGNSMKGSYGNQQTWQAMLEPGLNISNWVVRNRSSYSKNEFGSQLDVYETSATRDFPQWGALVQLGEFSAGGSLSGGLPITGLQLSSERFQLSRATLAVPIQGSVSSQAMVEVKQRGQVMYRTLLPAGPFTLDNLGQAATGVETQVTVTDAEGYQQRFTVTPGFGDEQERQSGYQFALGRYRTYGGQQGTASPPALLMGEKRFSSSGSRQMGLGGMASAKYQRLAWQGSLGSEQGNWLSGSAVYGRGRQQGVQLDVQGQLALSSNVSLSLSAQYRTLGYREADASFRQSADHTDNNSDSRPHYSGGLALSWNTPEWGAFAYGLSHERYYHDNTQSLMHTLSYGRRLGSATLSLNVQSSSYDRAAVYAGLSLPLGGGNISSRLQLRKNNQMTLGSSWQGTVAGPLKGYLDIARDSHGEYQTSGNLSGNTAYTRLSLGASRSSQGSLSQSLVSSGSLGVANNTWVMSPQRAGDTLVVVSVPGQSGARVTGAGEGITDFAGDVLLPSATPYMPLKAQIDTLSLPLNLRLNSTALELELARGTVVKRQFRVTEVRQLLLTLRDEQGDILPTGSSVHDEKGRLLGTLIGEGNLMLVNEDIGKVLRVRRVNKDECLVSYEVPAEFDPLVLYEERDAVCR</sequence>
<dbReference type="InterPro" id="IPR037224">
    <property type="entry name" value="PapC_N_sf"/>
</dbReference>
<dbReference type="Gene3D" id="2.60.40.2070">
    <property type="match status" value="1"/>
</dbReference>
<comment type="caution">
    <text evidence="12">The sequence shown here is derived from an EMBL/GenBank/DDBJ whole genome shotgun (WGS) entry which is preliminary data.</text>
</comment>
<dbReference type="EMBL" id="JAGQDC010000020">
    <property type="protein sequence ID" value="MCL1031263.1"/>
    <property type="molecule type" value="Genomic_DNA"/>
</dbReference>
<dbReference type="Proteomes" id="UP001165275">
    <property type="component" value="Unassembled WGS sequence"/>
</dbReference>
<keyword evidence="9" id="KW-1029">Fimbrium biogenesis</keyword>
<evidence type="ECO:0000259" key="10">
    <source>
        <dbReference type="Pfam" id="PF13953"/>
    </source>
</evidence>
<keyword evidence="13" id="KW-1185">Reference proteome</keyword>
<keyword evidence="3 9" id="KW-0813">Transport</keyword>
<feature type="domain" description="PapC-like C-terminal" evidence="10">
    <location>
        <begin position="687"/>
        <end position="749"/>
    </location>
</feature>
<feature type="domain" description="PapC N-terminal" evidence="11">
    <location>
        <begin position="9"/>
        <end position="133"/>
    </location>
</feature>
<organism evidence="12 13">
    <name type="scientific">Serratia silvae</name>
    <dbReference type="NCBI Taxonomy" id="2824122"/>
    <lineage>
        <taxon>Bacteria</taxon>
        <taxon>Pseudomonadati</taxon>
        <taxon>Pseudomonadota</taxon>
        <taxon>Gammaproteobacteria</taxon>
        <taxon>Enterobacterales</taxon>
        <taxon>Yersiniaceae</taxon>
        <taxon>Serratia</taxon>
    </lineage>
</organism>
<dbReference type="PANTHER" id="PTHR30451">
    <property type="entry name" value="OUTER MEMBRANE USHER PROTEIN"/>
    <property type="match status" value="1"/>
</dbReference>
<dbReference type="Pfam" id="PF00577">
    <property type="entry name" value="Usher"/>
    <property type="match status" value="1"/>
</dbReference>
<evidence type="ECO:0000256" key="8">
    <source>
        <dbReference type="ARBA" id="ARBA00023237"/>
    </source>
</evidence>
<dbReference type="Gene3D" id="3.10.20.410">
    <property type="match status" value="1"/>
</dbReference>
<keyword evidence="5 9" id="KW-0812">Transmembrane</keyword>
<keyword evidence="8 9" id="KW-0998">Cell outer membrane</keyword>
<evidence type="ECO:0000256" key="5">
    <source>
        <dbReference type="ARBA" id="ARBA00022692"/>
    </source>
</evidence>